<dbReference type="SUPFAM" id="SSF50998">
    <property type="entry name" value="Quinoprotein alcohol dehydrogenase-like"/>
    <property type="match status" value="1"/>
</dbReference>
<dbReference type="Proteomes" id="UP001223586">
    <property type="component" value="Unassembled WGS sequence"/>
</dbReference>
<name>A0ABT9WW14_9BACI</name>
<dbReference type="SUPFAM" id="SSF50978">
    <property type="entry name" value="WD40 repeat-like"/>
    <property type="match status" value="1"/>
</dbReference>
<evidence type="ECO:0008006" key="3">
    <source>
        <dbReference type="Google" id="ProtNLM"/>
    </source>
</evidence>
<dbReference type="Gene3D" id="2.130.10.10">
    <property type="entry name" value="YVTN repeat-like/Quinoprotein amine dehydrogenase"/>
    <property type="match status" value="1"/>
</dbReference>
<protein>
    <recommendedName>
        <fullName evidence="3">WD40 repeat domain-containing protein</fullName>
    </recommendedName>
</protein>
<evidence type="ECO:0000313" key="2">
    <source>
        <dbReference type="Proteomes" id="UP001223586"/>
    </source>
</evidence>
<dbReference type="EMBL" id="JAUSTT010000023">
    <property type="protein sequence ID" value="MDQ0177488.1"/>
    <property type="molecule type" value="Genomic_DNA"/>
</dbReference>
<dbReference type="InterPro" id="IPR015943">
    <property type="entry name" value="WD40/YVTN_repeat-like_dom_sf"/>
</dbReference>
<evidence type="ECO:0000313" key="1">
    <source>
        <dbReference type="EMBL" id="MDQ0177488.1"/>
    </source>
</evidence>
<organism evidence="1 2">
    <name type="scientific">Bacillus chungangensis</name>
    <dbReference type="NCBI Taxonomy" id="587633"/>
    <lineage>
        <taxon>Bacteria</taxon>
        <taxon>Bacillati</taxon>
        <taxon>Bacillota</taxon>
        <taxon>Bacilli</taxon>
        <taxon>Bacillales</taxon>
        <taxon>Bacillaceae</taxon>
        <taxon>Bacillus</taxon>
    </lineage>
</organism>
<proteinExistence type="predicted"/>
<accession>A0ABT9WW14</accession>
<dbReference type="InterPro" id="IPR011047">
    <property type="entry name" value="Quinoprotein_ADH-like_sf"/>
</dbReference>
<dbReference type="InterPro" id="IPR036322">
    <property type="entry name" value="WD40_repeat_dom_sf"/>
</dbReference>
<dbReference type="RefSeq" id="WP_307231519.1">
    <property type="nucleotide sequence ID" value="NZ_JAUSTT010000023.1"/>
</dbReference>
<gene>
    <name evidence="1" type="ORF">J2S08_003368</name>
</gene>
<reference evidence="1 2" key="1">
    <citation type="submission" date="2023-07" db="EMBL/GenBank/DDBJ databases">
        <title>Genomic Encyclopedia of Type Strains, Phase IV (KMG-IV): sequencing the most valuable type-strain genomes for metagenomic binning, comparative biology and taxonomic classification.</title>
        <authorList>
            <person name="Goeker M."/>
        </authorList>
    </citation>
    <scope>NUCLEOTIDE SEQUENCE [LARGE SCALE GENOMIC DNA]</scope>
    <source>
        <strain evidence="1 2">DSM 23837</strain>
    </source>
</reference>
<comment type="caution">
    <text evidence="1">The sequence shown here is derived from an EMBL/GenBank/DDBJ whole genome shotgun (WGS) entry which is preliminary data.</text>
</comment>
<keyword evidence="2" id="KW-1185">Reference proteome</keyword>
<sequence>MKISDRLTKLLYIKELDALLSADIKGKIHLFDRDLNLICSSPSTHYTNMINAITYDDNYVFTKDIKGTIGKWDLLTLKPLDFHDPYSLRDNELLQSMEEEPSPSLSRGIGAYNGKVFTNNGYGQFVVLDQETFEVMNILPKFNENSFVDCVNTENEKIQAISETCGMLHLGDLERLHFDKKISIDSGNVHIIRYDKRHDRFIATQDYGLDEDRNVQNGIVTLDFDSLEKHEYPFTTDDVEFLEFNEDYSKVYTGGFDACLYVFDNTERELKLTDVIGPFNHQIVMAVYVEGNIYLLMQSGEFIKTDEKGNLITQADFQYKCVWALEHHPKNNAIVYSASGYDVDVIEYSAAAYNSIKMKKIAHHSHSFGILFRICPLNDGSYLALSRSNTVFKADPEGHIIWYRRFEDLPKNVYVNDSFDKAMVGLDNGMVYEINMDKGEVLQRLSFKSPVYITGYTKDDKKIVGTKQGDITVYDQQFNIINSFNLDGYPKRFLGINDKHYIVGSFGFVEVDLEDGKPLKTFIELLWNTKENGIVLGDNAFVISYGKQIGAYHVDSVEMVDLVEPLYDYPKGLAGKVDEEGNQLLLVGGNGGFINAYRIIDGSPIKVREFYI</sequence>